<keyword evidence="5" id="KW-1185">Reference proteome</keyword>
<dbReference type="EMBL" id="JAGPNK010000002">
    <property type="protein sequence ID" value="KAH7326128.1"/>
    <property type="molecule type" value="Genomic_DNA"/>
</dbReference>
<feature type="compositionally biased region" description="Polar residues" evidence="2">
    <location>
        <begin position="86"/>
        <end position="107"/>
    </location>
</feature>
<dbReference type="OrthoDB" id="5388486at2759"/>
<evidence type="ECO:0000313" key="5">
    <source>
        <dbReference type="Proteomes" id="UP000813444"/>
    </source>
</evidence>
<feature type="region of interest" description="Disordered" evidence="2">
    <location>
        <begin position="77"/>
        <end position="120"/>
    </location>
</feature>
<organism evidence="4 5">
    <name type="scientific">Stachybotrys elegans</name>
    <dbReference type="NCBI Taxonomy" id="80388"/>
    <lineage>
        <taxon>Eukaryota</taxon>
        <taxon>Fungi</taxon>
        <taxon>Dikarya</taxon>
        <taxon>Ascomycota</taxon>
        <taxon>Pezizomycotina</taxon>
        <taxon>Sordariomycetes</taxon>
        <taxon>Hypocreomycetidae</taxon>
        <taxon>Hypocreales</taxon>
        <taxon>Stachybotryaceae</taxon>
        <taxon>Stachybotrys</taxon>
    </lineage>
</organism>
<feature type="compositionally biased region" description="Polar residues" evidence="2">
    <location>
        <begin position="238"/>
        <end position="264"/>
    </location>
</feature>
<dbReference type="Gene3D" id="3.30.160.60">
    <property type="entry name" value="Classic Zinc Finger"/>
    <property type="match status" value="1"/>
</dbReference>
<feature type="region of interest" description="Disordered" evidence="2">
    <location>
        <begin position="1"/>
        <end position="32"/>
    </location>
</feature>
<reference evidence="4" key="1">
    <citation type="journal article" date="2021" name="Nat. Commun.">
        <title>Genetic determinants of endophytism in the Arabidopsis root mycobiome.</title>
        <authorList>
            <person name="Mesny F."/>
            <person name="Miyauchi S."/>
            <person name="Thiergart T."/>
            <person name="Pickel B."/>
            <person name="Atanasova L."/>
            <person name="Karlsson M."/>
            <person name="Huettel B."/>
            <person name="Barry K.W."/>
            <person name="Haridas S."/>
            <person name="Chen C."/>
            <person name="Bauer D."/>
            <person name="Andreopoulos W."/>
            <person name="Pangilinan J."/>
            <person name="LaButti K."/>
            <person name="Riley R."/>
            <person name="Lipzen A."/>
            <person name="Clum A."/>
            <person name="Drula E."/>
            <person name="Henrissat B."/>
            <person name="Kohler A."/>
            <person name="Grigoriev I.V."/>
            <person name="Martin F.M."/>
            <person name="Hacquard S."/>
        </authorList>
    </citation>
    <scope>NUCLEOTIDE SEQUENCE</scope>
    <source>
        <strain evidence="4">MPI-CAGE-CH-0235</strain>
    </source>
</reference>
<dbReference type="InterPro" id="IPR013087">
    <property type="entry name" value="Znf_C2H2_type"/>
</dbReference>
<comment type="caution">
    <text evidence="4">The sequence shown here is derived from an EMBL/GenBank/DDBJ whole genome shotgun (WGS) entry which is preliminary data.</text>
</comment>
<dbReference type="AlphaFoldDB" id="A0A8K0T1C2"/>
<dbReference type="GO" id="GO:0003700">
    <property type="term" value="F:DNA-binding transcription factor activity"/>
    <property type="evidence" value="ECO:0007669"/>
    <property type="project" value="InterPro"/>
</dbReference>
<evidence type="ECO:0000256" key="1">
    <source>
        <dbReference type="PROSITE-ProRule" id="PRU00042"/>
    </source>
</evidence>
<accession>A0A8K0T1C2</accession>
<protein>
    <recommendedName>
        <fullName evidence="3">C2H2-type domain-containing protein</fullName>
    </recommendedName>
</protein>
<sequence>MAYSAFQPGSGMNNLSSTSGNRNYHGAHGSGNVQDAFIDPNLSNSFPILHDQGGFSSYNSEMPYPFANPHAATDMFPLPLGRHGSPFSQANMQSPRPESDGCTQGPATPSDPPAYTQSPLITGQYIPSHANFVSRSMMPEAAHVHDTGYINPSALSPSPDINYPLDGRKSPSHHEFENCYLSAGDPTLHLTATSFTSYAEPTSHLSPGDTTIAFQDEIHVRPLPSSPFAVSDDGRQGNGMQASQGFSATSNAFSPPRNHGQQSRSSEKTNRQRAKSKRRFRASDTMATSAPLGSSIPLPLSPSGSLKLCSPCNRNFKDSASLKKHVQSDHTRPYTCVFSYAGCTSNFASKNEWKRHVSSQHLGLVYWVCAMGSCAKNRGSPSHQRSTSLPETGAIFNRKDLFTQHVRRMHYPSDQQGKSAQRDEHLHKLQVEAKRVRCQLPTHMRCPSTGCSMTFDGEGAWDQRMEHVARHLDAVAKGQELPISFGGNYDTTLTAWAERKDVDIVRRTANSWELCNPLKGDNGGRHSSAGSFQRDADGEDY</sequence>
<keyword evidence="1" id="KW-0862">Zinc</keyword>
<keyword evidence="1" id="KW-0863">Zinc-finger</keyword>
<proteinExistence type="predicted"/>
<name>A0A8K0T1C2_9HYPO</name>
<feature type="domain" description="C2H2-type" evidence="3">
    <location>
        <begin position="307"/>
        <end position="335"/>
    </location>
</feature>
<dbReference type="InterPro" id="IPR039970">
    <property type="entry name" value="TF_Grauzone"/>
</dbReference>
<feature type="region of interest" description="Disordered" evidence="2">
    <location>
        <begin position="223"/>
        <end position="296"/>
    </location>
</feature>
<evidence type="ECO:0000313" key="4">
    <source>
        <dbReference type="EMBL" id="KAH7326128.1"/>
    </source>
</evidence>
<dbReference type="PROSITE" id="PS00028">
    <property type="entry name" value="ZINC_FINGER_C2H2_1"/>
    <property type="match status" value="1"/>
</dbReference>
<gene>
    <name evidence="4" type="ORF">B0I35DRAFT_474817</name>
</gene>
<feature type="compositionally biased region" description="Polar residues" evidence="2">
    <location>
        <begin position="10"/>
        <end position="22"/>
    </location>
</feature>
<feature type="compositionally biased region" description="Basic residues" evidence="2">
    <location>
        <begin position="271"/>
        <end position="280"/>
    </location>
</feature>
<feature type="region of interest" description="Disordered" evidence="2">
    <location>
        <begin position="517"/>
        <end position="541"/>
    </location>
</feature>
<dbReference type="Proteomes" id="UP000813444">
    <property type="component" value="Unassembled WGS sequence"/>
</dbReference>
<evidence type="ECO:0000259" key="3">
    <source>
        <dbReference type="PROSITE" id="PS50157"/>
    </source>
</evidence>
<keyword evidence="1" id="KW-0479">Metal-binding</keyword>
<evidence type="ECO:0000256" key="2">
    <source>
        <dbReference type="SAM" id="MobiDB-lite"/>
    </source>
</evidence>
<dbReference type="PROSITE" id="PS50157">
    <property type="entry name" value="ZINC_FINGER_C2H2_2"/>
    <property type="match status" value="1"/>
</dbReference>
<dbReference type="PANTHER" id="PTHR23225:SF2">
    <property type="entry name" value="AT09679P-RELATED"/>
    <property type="match status" value="1"/>
</dbReference>
<dbReference type="GO" id="GO:0008270">
    <property type="term" value="F:zinc ion binding"/>
    <property type="evidence" value="ECO:0007669"/>
    <property type="project" value="UniProtKB-KW"/>
</dbReference>
<dbReference type="PANTHER" id="PTHR23225">
    <property type="entry name" value="ZINC FINGER PROTEIN"/>
    <property type="match status" value="1"/>
</dbReference>